<dbReference type="GeneID" id="20039758"/>
<sequence>MELNKYQNDSTSQSSFLSKLNIQGKNHILSDIHEDFLIAFLYIALFIYTCYIFLSLTFYLSTKKKRKHMYESMGEVHFDQKLIKKSEDLKSYAWIN</sequence>
<dbReference type="OrthoDB" id="379338at2759"/>
<keyword evidence="1" id="KW-1133">Transmembrane helix</keyword>
<keyword evidence="1" id="KW-0812">Transmembrane</keyword>
<feature type="transmembrane region" description="Helical" evidence="1">
    <location>
        <begin position="36"/>
        <end position="60"/>
    </location>
</feature>
<protein>
    <submittedName>
        <fullName evidence="2">Uncharacterized protein</fullName>
    </submittedName>
</protein>
<dbReference type="RefSeq" id="XP_008818289.1">
    <property type="nucleotide sequence ID" value="XM_008820067.1"/>
</dbReference>
<dbReference type="AlphaFoldDB" id="W7A7L1"/>
<proteinExistence type="predicted"/>
<name>W7A7L1_9APIC</name>
<reference evidence="2 3" key="1">
    <citation type="submission" date="2013-02" db="EMBL/GenBank/DDBJ databases">
        <title>The Genome Sequence of Plasmodium inui San Antonio 1.</title>
        <authorList>
            <consortium name="The Broad Institute Genome Sequencing Platform"/>
            <consortium name="The Broad Institute Genome Sequencing Center for Infectious Disease"/>
            <person name="Neafsey D."/>
            <person name="Cheeseman I."/>
            <person name="Volkman S."/>
            <person name="Adams J."/>
            <person name="Walker B."/>
            <person name="Young S.K."/>
            <person name="Zeng Q."/>
            <person name="Gargeya S."/>
            <person name="Fitzgerald M."/>
            <person name="Haas B."/>
            <person name="Abouelleil A."/>
            <person name="Alvarado L."/>
            <person name="Arachchi H.M."/>
            <person name="Berlin A.M."/>
            <person name="Chapman S.B."/>
            <person name="Dewar J."/>
            <person name="Goldberg J."/>
            <person name="Griggs A."/>
            <person name="Gujja S."/>
            <person name="Hansen M."/>
            <person name="Howarth C."/>
            <person name="Imamovic A."/>
            <person name="Larimer J."/>
            <person name="McCowan C."/>
            <person name="Murphy C."/>
            <person name="Neiman D."/>
            <person name="Pearson M."/>
            <person name="Priest M."/>
            <person name="Roberts A."/>
            <person name="Saif S."/>
            <person name="Shea T."/>
            <person name="Sisk P."/>
            <person name="Sykes S."/>
            <person name="Wortman J."/>
            <person name="Nusbaum C."/>
            <person name="Birren B."/>
        </authorList>
    </citation>
    <scope>NUCLEOTIDE SEQUENCE [LARGE SCALE GENOMIC DNA]</scope>
    <source>
        <strain evidence="2 3">San Antonio 1</strain>
    </source>
</reference>
<dbReference type="EMBL" id="KI965483">
    <property type="protein sequence ID" value="EUD65084.1"/>
    <property type="molecule type" value="Genomic_DNA"/>
</dbReference>
<evidence type="ECO:0000256" key="1">
    <source>
        <dbReference type="SAM" id="Phobius"/>
    </source>
</evidence>
<organism evidence="2 3">
    <name type="scientific">Plasmodium inui San Antonio 1</name>
    <dbReference type="NCBI Taxonomy" id="1237626"/>
    <lineage>
        <taxon>Eukaryota</taxon>
        <taxon>Sar</taxon>
        <taxon>Alveolata</taxon>
        <taxon>Apicomplexa</taxon>
        <taxon>Aconoidasida</taxon>
        <taxon>Haemosporida</taxon>
        <taxon>Plasmodiidae</taxon>
        <taxon>Plasmodium</taxon>
        <taxon>Plasmodium (Plasmodium)</taxon>
    </lineage>
</organism>
<keyword evidence="3" id="KW-1185">Reference proteome</keyword>
<dbReference type="Proteomes" id="UP000030640">
    <property type="component" value="Unassembled WGS sequence"/>
</dbReference>
<dbReference type="VEuPathDB" id="PlasmoDB:C922_04484"/>
<gene>
    <name evidence="2" type="ORF">C922_04484</name>
</gene>
<keyword evidence="1" id="KW-0472">Membrane</keyword>
<accession>W7A7L1</accession>
<evidence type="ECO:0000313" key="3">
    <source>
        <dbReference type="Proteomes" id="UP000030640"/>
    </source>
</evidence>
<evidence type="ECO:0000313" key="2">
    <source>
        <dbReference type="EMBL" id="EUD65084.1"/>
    </source>
</evidence>